<dbReference type="RefSeq" id="WP_011805982.1">
    <property type="nucleotide sequence ID" value="NC_011992.1"/>
</dbReference>
<dbReference type="NCBIfam" id="TIGR01845">
    <property type="entry name" value="outer_NodT"/>
    <property type="match status" value="1"/>
</dbReference>
<protein>
    <submittedName>
        <fullName evidence="4">RND efflux system, outer membrane lipoprotein, NodT family</fullName>
    </submittedName>
</protein>
<feature type="region of interest" description="Disordered" evidence="3">
    <location>
        <begin position="118"/>
        <end position="137"/>
    </location>
</feature>
<sequence>MFAAALPSRSRRRPRASAPLALLAALVLAGCATRPPPALEGAVATPAAWAGQGAVQGGAAATPQDLAQWWRQLGDAQLTGLVERALQSHTSMRSARAAVEQARAQRDVQAAGLLPSVNASGSAQRSRSNGSTGNTFQAGLDASWEPDLFGRLSSGVRASEADLLAAEEGVAAAQVALAAEVAVNYISLRSQQQRLQIAQQNLAAQSETAQIVQWRVQAGLASSLAAEQARAAVEQTAAQVPTLQAGIAQARHALAVLTGQPPAALDEALAAHAPVPQPPADLALAFPADTLRQRPDVRQAEQRVRAAWERVAQAEAQRMPSLRISGTLGLRALTLGALTGGGATVASLLSSVSLPVFDGGALRAQVRAQEAALQQAQVGYEESVLGALKDVEDALVALQGDRDRLQRLSAAAEAAGNAALLAQNQYASGLVDFQTVLDTQRTLLSAQDSVASTAASVSTDHVRLYKALGGGWPAP</sequence>
<dbReference type="Gene3D" id="1.20.1600.10">
    <property type="entry name" value="Outer membrane efflux proteins (OEP)"/>
    <property type="match status" value="1"/>
</dbReference>
<dbReference type="InterPro" id="IPR010131">
    <property type="entry name" value="MdtP/NodT-like"/>
</dbReference>
<keyword evidence="2" id="KW-0732">Signal</keyword>
<gene>
    <name evidence="4" type="ordered locus">Dtpsy_2315</name>
</gene>
<dbReference type="SUPFAM" id="SSF56954">
    <property type="entry name" value="Outer membrane efflux proteins (OEP)"/>
    <property type="match status" value="1"/>
</dbReference>
<evidence type="ECO:0000256" key="1">
    <source>
        <dbReference type="ARBA" id="ARBA00007613"/>
    </source>
</evidence>
<dbReference type="PANTHER" id="PTHR30203">
    <property type="entry name" value="OUTER MEMBRANE CATION EFFLUX PROTEIN"/>
    <property type="match status" value="1"/>
</dbReference>
<comment type="similarity">
    <text evidence="1 2">Belongs to the outer membrane factor (OMF) (TC 1.B.17) family.</text>
</comment>
<organism evidence="4 5">
    <name type="scientific">Acidovorax ebreus (strain TPSY)</name>
    <name type="common">Diaphorobacter sp. (strain TPSY)</name>
    <dbReference type="NCBI Taxonomy" id="535289"/>
    <lineage>
        <taxon>Bacteria</taxon>
        <taxon>Pseudomonadati</taxon>
        <taxon>Pseudomonadota</taxon>
        <taxon>Betaproteobacteria</taxon>
        <taxon>Burkholderiales</taxon>
        <taxon>Comamonadaceae</taxon>
        <taxon>Diaphorobacter</taxon>
    </lineage>
</organism>
<keyword evidence="2" id="KW-0564">Palmitate</keyword>
<feature type="chain" id="PRO_5039961591" evidence="2">
    <location>
        <begin position="30"/>
        <end position="475"/>
    </location>
</feature>
<feature type="signal peptide" evidence="2">
    <location>
        <begin position="1"/>
        <end position="29"/>
    </location>
</feature>
<dbReference type="InterPro" id="IPR003423">
    <property type="entry name" value="OMP_efflux"/>
</dbReference>
<accession>A0A9J9QCT9</accession>
<keyword evidence="5" id="KW-1185">Reference proteome</keyword>
<dbReference type="Proteomes" id="UP000000450">
    <property type="component" value="Chromosome"/>
</dbReference>
<evidence type="ECO:0000256" key="3">
    <source>
        <dbReference type="SAM" id="MobiDB-lite"/>
    </source>
</evidence>
<dbReference type="Gene3D" id="2.20.200.10">
    <property type="entry name" value="Outer membrane efflux proteins (OEP)"/>
    <property type="match status" value="1"/>
</dbReference>
<dbReference type="EMBL" id="CP001392">
    <property type="protein sequence ID" value="ACM33753.1"/>
    <property type="molecule type" value="Genomic_DNA"/>
</dbReference>
<evidence type="ECO:0000313" key="4">
    <source>
        <dbReference type="EMBL" id="ACM33753.1"/>
    </source>
</evidence>
<reference evidence="4 5" key="1">
    <citation type="journal article" date="2010" name="J. Bacteriol.">
        <title>Completed genome sequence of the anaerobic iron-oxidizing bacterium Acidovorax ebreus strain TPSY.</title>
        <authorList>
            <person name="Byrne-Bailey K.G."/>
            <person name="Weber K.A."/>
            <person name="Chair A.H."/>
            <person name="Bose S."/>
            <person name="Knox T."/>
            <person name="Spanbauer T.L."/>
            <person name="Chertkov O."/>
            <person name="Coates J.D."/>
        </authorList>
    </citation>
    <scope>NUCLEOTIDE SEQUENCE [LARGE SCALE GENOMIC DNA]</scope>
    <source>
        <strain evidence="4 5">TPSY</strain>
    </source>
</reference>
<evidence type="ECO:0000256" key="2">
    <source>
        <dbReference type="RuleBase" id="RU362097"/>
    </source>
</evidence>
<name>A0A9J9QCT9_ACIET</name>
<keyword evidence="2 4" id="KW-0449">Lipoprotein</keyword>
<keyword evidence="2" id="KW-0472">Membrane</keyword>
<dbReference type="GO" id="GO:0015562">
    <property type="term" value="F:efflux transmembrane transporter activity"/>
    <property type="evidence" value="ECO:0007669"/>
    <property type="project" value="InterPro"/>
</dbReference>
<proteinExistence type="inferred from homology"/>
<dbReference type="AlphaFoldDB" id="A0A9J9QCT9"/>
<evidence type="ECO:0000313" key="5">
    <source>
        <dbReference type="Proteomes" id="UP000000450"/>
    </source>
</evidence>
<dbReference type="GO" id="GO:0005886">
    <property type="term" value="C:plasma membrane"/>
    <property type="evidence" value="ECO:0007669"/>
    <property type="project" value="UniProtKB-SubCell"/>
</dbReference>
<keyword evidence="2" id="KW-0812">Transmembrane</keyword>
<dbReference type="Pfam" id="PF02321">
    <property type="entry name" value="OEP"/>
    <property type="match status" value="2"/>
</dbReference>
<dbReference type="PANTHER" id="PTHR30203:SF32">
    <property type="entry name" value="CATION EFFLUX SYSTEM PROTEIN CUSC"/>
    <property type="match status" value="1"/>
</dbReference>
<dbReference type="KEGG" id="dia:Dtpsy_2315"/>
<comment type="subcellular location">
    <subcellularLocation>
        <location evidence="2">Cell membrane</location>
        <topology evidence="2">Lipid-anchor</topology>
    </subcellularLocation>
</comment>
<keyword evidence="2" id="KW-1134">Transmembrane beta strand</keyword>